<keyword evidence="2" id="KW-1185">Reference proteome</keyword>
<dbReference type="AlphaFoldDB" id="A0A484NCX2"/>
<dbReference type="EMBL" id="OOIL02006568">
    <property type="protein sequence ID" value="VFQ98108.1"/>
    <property type="molecule type" value="Genomic_DNA"/>
</dbReference>
<evidence type="ECO:0000313" key="1">
    <source>
        <dbReference type="EMBL" id="VFQ98108.1"/>
    </source>
</evidence>
<gene>
    <name evidence="1" type="ORF">CCAM_LOCUS39884</name>
</gene>
<protein>
    <submittedName>
        <fullName evidence="1">Uncharacterized protein</fullName>
    </submittedName>
</protein>
<organism evidence="1 2">
    <name type="scientific">Cuscuta campestris</name>
    <dbReference type="NCBI Taxonomy" id="132261"/>
    <lineage>
        <taxon>Eukaryota</taxon>
        <taxon>Viridiplantae</taxon>
        <taxon>Streptophyta</taxon>
        <taxon>Embryophyta</taxon>
        <taxon>Tracheophyta</taxon>
        <taxon>Spermatophyta</taxon>
        <taxon>Magnoliopsida</taxon>
        <taxon>eudicotyledons</taxon>
        <taxon>Gunneridae</taxon>
        <taxon>Pentapetalae</taxon>
        <taxon>asterids</taxon>
        <taxon>lamiids</taxon>
        <taxon>Solanales</taxon>
        <taxon>Convolvulaceae</taxon>
        <taxon>Cuscuteae</taxon>
        <taxon>Cuscuta</taxon>
        <taxon>Cuscuta subgen. Grammica</taxon>
        <taxon>Cuscuta sect. Cleistogrammica</taxon>
    </lineage>
</organism>
<evidence type="ECO:0000313" key="2">
    <source>
        <dbReference type="Proteomes" id="UP000595140"/>
    </source>
</evidence>
<accession>A0A484NCX2</accession>
<dbReference type="Proteomes" id="UP000595140">
    <property type="component" value="Unassembled WGS sequence"/>
</dbReference>
<reference evidence="1 2" key="1">
    <citation type="submission" date="2018-04" db="EMBL/GenBank/DDBJ databases">
        <authorList>
            <person name="Vogel A."/>
        </authorList>
    </citation>
    <scope>NUCLEOTIDE SEQUENCE [LARGE SCALE GENOMIC DNA]</scope>
</reference>
<name>A0A484NCX2_9ASTE</name>
<proteinExistence type="predicted"/>
<sequence>MDEAVVLPTLILEDAVGFEGLRVAPYVEDIVDSGYDAIHENEGARASDDESSYKHDPISDGFYTPINTSMGVVIEDFNVPDIIDKVADADNKLADIPILSDTIKLFDIVAMVKTEHLVSPRVTAYAMCPVSYFHHFAARAKVVEDSKSRLLLWFSIISPVQKHEWEPPP</sequence>